<accession>A0A0A9XET4</accession>
<keyword evidence="2" id="KW-0699">rRNA-binding</keyword>
<dbReference type="InterPro" id="IPR000702">
    <property type="entry name" value="Ribosomal_uL6-like"/>
</dbReference>
<evidence type="ECO:0000256" key="7">
    <source>
        <dbReference type="ARBA" id="ARBA00035349"/>
    </source>
</evidence>
<proteinExistence type="inferred from homology"/>
<feature type="domain" description="Large ribosomal subunit protein uL6 alpha-beta" evidence="8">
    <location>
        <begin position="21"/>
        <end position="99"/>
    </location>
</feature>
<dbReference type="PANTHER" id="PTHR11655:SF16">
    <property type="entry name" value="60S RIBOSOMAL PROTEIN L9"/>
    <property type="match status" value="1"/>
</dbReference>
<comment type="similarity">
    <text evidence="1">Belongs to the universal ribosomal protein uL6 family.</text>
</comment>
<dbReference type="InterPro" id="IPR036789">
    <property type="entry name" value="Ribosomal_uL6-like_a/b-dom_sf"/>
</dbReference>
<sequence>MMTGVTKGFLYRCKCAYNHFGFGVSQEGNTIEIRKFAGESRVRVLKLRDGVTIVRPDNKDEKDDILISGNDIDAVSQTAADLNTCAVIRNKDLRRFLDGIFVSSRGHVVEE</sequence>
<evidence type="ECO:0000256" key="2">
    <source>
        <dbReference type="ARBA" id="ARBA00022730"/>
    </source>
</evidence>
<evidence type="ECO:0000256" key="6">
    <source>
        <dbReference type="ARBA" id="ARBA00035246"/>
    </source>
</evidence>
<name>A0A0A9XET4_LYGHE</name>
<keyword evidence="4 9" id="KW-0689">Ribosomal protein</keyword>
<organism evidence="9">
    <name type="scientific">Lygus hesperus</name>
    <name type="common">Western plant bug</name>
    <dbReference type="NCBI Taxonomy" id="30085"/>
    <lineage>
        <taxon>Eukaryota</taxon>
        <taxon>Metazoa</taxon>
        <taxon>Ecdysozoa</taxon>
        <taxon>Arthropoda</taxon>
        <taxon>Hexapoda</taxon>
        <taxon>Insecta</taxon>
        <taxon>Pterygota</taxon>
        <taxon>Neoptera</taxon>
        <taxon>Paraneoptera</taxon>
        <taxon>Hemiptera</taxon>
        <taxon>Heteroptera</taxon>
        <taxon>Panheteroptera</taxon>
        <taxon>Cimicomorpha</taxon>
        <taxon>Miridae</taxon>
        <taxon>Mirini</taxon>
        <taxon>Lygus</taxon>
    </lineage>
</organism>
<evidence type="ECO:0000259" key="8">
    <source>
        <dbReference type="Pfam" id="PF00347"/>
    </source>
</evidence>
<protein>
    <recommendedName>
        <fullName evidence="6">Large ribosomal subunit protein uL6</fullName>
    </recommendedName>
    <alternativeName>
        <fullName evidence="7">60S ribosomal protein L9</fullName>
    </alternativeName>
</protein>
<reference evidence="9" key="2">
    <citation type="submission" date="2014-07" db="EMBL/GenBank/DDBJ databases">
        <authorList>
            <person name="Hull J."/>
        </authorList>
    </citation>
    <scope>NUCLEOTIDE SEQUENCE</scope>
</reference>
<dbReference type="PANTHER" id="PTHR11655">
    <property type="entry name" value="60S/50S RIBOSOMAL PROTEIN L6/L9"/>
    <property type="match status" value="1"/>
</dbReference>
<evidence type="ECO:0000256" key="1">
    <source>
        <dbReference type="ARBA" id="ARBA00009356"/>
    </source>
</evidence>
<evidence type="ECO:0000256" key="3">
    <source>
        <dbReference type="ARBA" id="ARBA00022884"/>
    </source>
</evidence>
<dbReference type="SUPFAM" id="SSF56053">
    <property type="entry name" value="Ribosomal protein L6"/>
    <property type="match status" value="1"/>
</dbReference>
<dbReference type="Gene3D" id="3.90.930.12">
    <property type="entry name" value="Ribosomal protein L6, alpha-beta domain"/>
    <property type="match status" value="1"/>
</dbReference>
<dbReference type="EMBL" id="GBHO01028019">
    <property type="protein sequence ID" value="JAG15585.1"/>
    <property type="molecule type" value="Transcribed_RNA"/>
</dbReference>
<dbReference type="GO" id="GO:0003735">
    <property type="term" value="F:structural constituent of ribosome"/>
    <property type="evidence" value="ECO:0007669"/>
    <property type="project" value="InterPro"/>
</dbReference>
<gene>
    <name evidence="9" type="primary">RPL9B</name>
    <name evidence="9" type="ORF">CM83_14452</name>
</gene>
<evidence type="ECO:0000256" key="5">
    <source>
        <dbReference type="ARBA" id="ARBA00023274"/>
    </source>
</evidence>
<dbReference type="InterPro" id="IPR020040">
    <property type="entry name" value="Ribosomal_uL6_a/b-dom"/>
</dbReference>
<dbReference type="Pfam" id="PF00347">
    <property type="entry name" value="Ribosomal_L6"/>
    <property type="match status" value="1"/>
</dbReference>
<keyword evidence="3" id="KW-0694">RNA-binding</keyword>
<dbReference type="GO" id="GO:0019843">
    <property type="term" value="F:rRNA binding"/>
    <property type="evidence" value="ECO:0007669"/>
    <property type="project" value="UniProtKB-KW"/>
</dbReference>
<evidence type="ECO:0000313" key="9">
    <source>
        <dbReference type="EMBL" id="JAG15585.1"/>
    </source>
</evidence>
<dbReference type="GO" id="GO:0002181">
    <property type="term" value="P:cytoplasmic translation"/>
    <property type="evidence" value="ECO:0007669"/>
    <property type="project" value="TreeGrafter"/>
</dbReference>
<reference evidence="9" key="1">
    <citation type="journal article" date="2014" name="PLoS ONE">
        <title>Transcriptome-Based Identification of ABC Transporters in the Western Tarnished Plant Bug Lygus hesperus.</title>
        <authorList>
            <person name="Hull J.J."/>
            <person name="Chaney K."/>
            <person name="Geib S.M."/>
            <person name="Fabrick J.A."/>
            <person name="Brent C.S."/>
            <person name="Walsh D."/>
            <person name="Lavine L.C."/>
        </authorList>
    </citation>
    <scope>NUCLEOTIDE SEQUENCE</scope>
</reference>
<dbReference type="GO" id="GO:0022625">
    <property type="term" value="C:cytosolic large ribosomal subunit"/>
    <property type="evidence" value="ECO:0007669"/>
    <property type="project" value="TreeGrafter"/>
</dbReference>
<evidence type="ECO:0000256" key="4">
    <source>
        <dbReference type="ARBA" id="ARBA00022980"/>
    </source>
</evidence>
<keyword evidence="5" id="KW-0687">Ribonucleoprotein</keyword>
<dbReference type="FunFam" id="3.90.930.12:FF:000008">
    <property type="entry name" value="50S ribosomal protein L6"/>
    <property type="match status" value="1"/>
</dbReference>
<dbReference type="AlphaFoldDB" id="A0A0A9XET4"/>